<protein>
    <submittedName>
        <fullName evidence="1">Uncharacterized protein</fullName>
    </submittedName>
</protein>
<comment type="caution">
    <text evidence="1">The sequence shown here is derived from an EMBL/GenBank/DDBJ whole genome shotgun (WGS) entry which is preliminary data.</text>
</comment>
<evidence type="ECO:0000313" key="1">
    <source>
        <dbReference type="EMBL" id="CAG7824339.1"/>
    </source>
</evidence>
<dbReference type="EMBL" id="CAJVCH010532386">
    <property type="protein sequence ID" value="CAG7824339.1"/>
    <property type="molecule type" value="Genomic_DNA"/>
</dbReference>
<sequence length="150" mass="17039">FTQEANVSFIIPFTNHEADNKVFHLYLVHLSSELKFDTPFVKAICLQEIFDPPDTINDNFYLGGYVPLNGSKGLKGLEVKEISLLEDTKCNEEFQKLYNGSSKHVFCGRQSIHFKSKETCLHHGATLAASPIREYQNPQEARWYLSGILA</sequence>
<name>A0A8J2PJ86_9HEXA</name>
<reference evidence="1" key="1">
    <citation type="submission" date="2021-06" db="EMBL/GenBank/DDBJ databases">
        <authorList>
            <person name="Hodson N. C."/>
            <person name="Mongue J. A."/>
            <person name="Jaron S. K."/>
        </authorList>
    </citation>
    <scope>NUCLEOTIDE SEQUENCE</scope>
</reference>
<organism evidence="1 2">
    <name type="scientific">Allacma fusca</name>
    <dbReference type="NCBI Taxonomy" id="39272"/>
    <lineage>
        <taxon>Eukaryota</taxon>
        <taxon>Metazoa</taxon>
        <taxon>Ecdysozoa</taxon>
        <taxon>Arthropoda</taxon>
        <taxon>Hexapoda</taxon>
        <taxon>Collembola</taxon>
        <taxon>Symphypleona</taxon>
        <taxon>Sminthuridae</taxon>
        <taxon>Allacma</taxon>
    </lineage>
</organism>
<feature type="non-terminal residue" evidence="1">
    <location>
        <position position="1"/>
    </location>
</feature>
<proteinExistence type="predicted"/>
<evidence type="ECO:0000313" key="2">
    <source>
        <dbReference type="Proteomes" id="UP000708208"/>
    </source>
</evidence>
<dbReference type="Proteomes" id="UP000708208">
    <property type="component" value="Unassembled WGS sequence"/>
</dbReference>
<accession>A0A8J2PJ86</accession>
<keyword evidence="2" id="KW-1185">Reference proteome</keyword>
<gene>
    <name evidence="1" type="ORF">AFUS01_LOCUS34499</name>
</gene>
<dbReference type="AlphaFoldDB" id="A0A8J2PJ86"/>
<feature type="non-terminal residue" evidence="1">
    <location>
        <position position="150"/>
    </location>
</feature>